<reference evidence="15 16" key="1">
    <citation type="submission" date="2015-06" db="EMBL/GenBank/DDBJ databases">
        <title>Draft genome of the ant-associated black yeast Phialophora attae CBS 131958.</title>
        <authorList>
            <person name="Moreno L.F."/>
            <person name="Stielow B.J."/>
            <person name="de Hoog S."/>
            <person name="Vicente V.A."/>
            <person name="Weiss V.A."/>
            <person name="de Vries M."/>
            <person name="Cruz L.M."/>
            <person name="Souza E.M."/>
        </authorList>
    </citation>
    <scope>NUCLEOTIDE SEQUENCE [LARGE SCALE GENOMIC DNA]</scope>
    <source>
        <strain evidence="15 16">CBS 131958</strain>
    </source>
</reference>
<dbReference type="InterPro" id="IPR006070">
    <property type="entry name" value="Sua5-like_dom"/>
</dbReference>
<comment type="similarity">
    <text evidence="2">Belongs to the SUA5 family.</text>
</comment>
<dbReference type="InterPro" id="IPR005145">
    <property type="entry name" value="Sua5_C"/>
</dbReference>
<dbReference type="GO" id="GO:0003725">
    <property type="term" value="F:double-stranded RNA binding"/>
    <property type="evidence" value="ECO:0007669"/>
    <property type="project" value="InterPro"/>
</dbReference>
<name>A0A0N1H2N7_9EURO</name>
<evidence type="ECO:0000256" key="13">
    <source>
        <dbReference type="SAM" id="MobiDB-lite"/>
    </source>
</evidence>
<dbReference type="OrthoDB" id="412787at2759"/>
<dbReference type="Proteomes" id="UP000038010">
    <property type="component" value="Unassembled WGS sequence"/>
</dbReference>
<dbReference type="PANTHER" id="PTHR17490:SF16">
    <property type="entry name" value="THREONYLCARBAMOYL-AMP SYNTHASE"/>
    <property type="match status" value="1"/>
</dbReference>
<keyword evidence="16" id="KW-1185">Reference proteome</keyword>
<keyword evidence="9" id="KW-0547">Nucleotide-binding</keyword>
<dbReference type="GO" id="GO:0005524">
    <property type="term" value="F:ATP binding"/>
    <property type="evidence" value="ECO:0007669"/>
    <property type="project" value="UniProtKB-KW"/>
</dbReference>
<sequence>MSATDHHDASAPSSVYQPYTNCKTHIVDLRWLGLPETATDEQYRAIYQQHVSRPEGAQLQAAIESIKYGLAPPVAFPSETVYGLGHSAASTPGVTSIFATKGRPSDNPLIVHASSIAHLERLINGPISHRYEALVKKYWPGPLTILLPVPERLIFSTKVHPGQDTIAFRVPSSKYARFFIAATDLPIAGPSANSSGKPSPTTAQHVFDDLNGKINFILDGGPCDVGVESTVVDGLHDPPLILRPGGVSLAELRALGGHWSQTSIGYKPHVTRSNTSIPNGTDANTPDSNNDTHALDLNGAPRAPGMKYRHYAPNAKLVLFSQNAVLAGRVRERFEDVRRHDQNINIGIITRRWPRFADLAPAIPDALSGNRSSRNSQATNAPSGDVAIAELPTQSRKHSIFLHEVNLGPDVGRLAHELFFILRKFDDLRCDYIFAEMVEPEIEKADETVVDAVIDRIEKASAERIDE</sequence>
<protein>
    <recommendedName>
        <fullName evidence="4">Threonylcarbamoyl-AMP synthase</fullName>
        <ecNumber evidence="3">2.7.7.87</ecNumber>
    </recommendedName>
    <alternativeName>
        <fullName evidence="11">L-threonylcarbamoyladenylate synthase</fullName>
    </alternativeName>
</protein>
<evidence type="ECO:0000256" key="2">
    <source>
        <dbReference type="ARBA" id="ARBA00007663"/>
    </source>
</evidence>
<comment type="catalytic activity">
    <reaction evidence="12">
        <text>L-threonine + hydrogencarbonate + ATP = L-threonylcarbamoyladenylate + diphosphate + H2O</text>
        <dbReference type="Rhea" id="RHEA:36407"/>
        <dbReference type="ChEBI" id="CHEBI:15377"/>
        <dbReference type="ChEBI" id="CHEBI:17544"/>
        <dbReference type="ChEBI" id="CHEBI:30616"/>
        <dbReference type="ChEBI" id="CHEBI:33019"/>
        <dbReference type="ChEBI" id="CHEBI:57926"/>
        <dbReference type="ChEBI" id="CHEBI:73682"/>
        <dbReference type="EC" id="2.7.7.87"/>
    </reaction>
</comment>
<proteinExistence type="inferred from homology"/>
<evidence type="ECO:0000256" key="11">
    <source>
        <dbReference type="ARBA" id="ARBA00029774"/>
    </source>
</evidence>
<comment type="subcellular location">
    <subcellularLocation>
        <location evidence="1">Cytoplasm</location>
    </subcellularLocation>
</comment>
<organism evidence="15 16">
    <name type="scientific">Cyphellophora attinorum</name>
    <dbReference type="NCBI Taxonomy" id="1664694"/>
    <lineage>
        <taxon>Eukaryota</taxon>
        <taxon>Fungi</taxon>
        <taxon>Dikarya</taxon>
        <taxon>Ascomycota</taxon>
        <taxon>Pezizomycotina</taxon>
        <taxon>Eurotiomycetes</taxon>
        <taxon>Chaetothyriomycetidae</taxon>
        <taxon>Chaetothyriales</taxon>
        <taxon>Cyphellophoraceae</taxon>
        <taxon>Cyphellophora</taxon>
    </lineage>
</organism>
<dbReference type="Pfam" id="PF01300">
    <property type="entry name" value="Sua5_yciO_yrdC"/>
    <property type="match status" value="1"/>
</dbReference>
<evidence type="ECO:0000256" key="9">
    <source>
        <dbReference type="ARBA" id="ARBA00022741"/>
    </source>
</evidence>
<dbReference type="GO" id="GO:0006450">
    <property type="term" value="P:regulation of translational fidelity"/>
    <property type="evidence" value="ECO:0007669"/>
    <property type="project" value="TreeGrafter"/>
</dbReference>
<gene>
    <name evidence="15" type="ORF">AB675_1394</name>
</gene>
<dbReference type="Gene3D" id="3.90.870.10">
    <property type="entry name" value="DHBP synthase"/>
    <property type="match status" value="1"/>
</dbReference>
<dbReference type="GeneID" id="28733160"/>
<keyword evidence="7" id="KW-0819">tRNA processing</keyword>
<evidence type="ECO:0000256" key="7">
    <source>
        <dbReference type="ARBA" id="ARBA00022694"/>
    </source>
</evidence>
<dbReference type="Pfam" id="PF03481">
    <property type="entry name" value="Sua5_C"/>
    <property type="match status" value="1"/>
</dbReference>
<dbReference type="GO" id="GO:0061710">
    <property type="term" value="F:L-threonylcarbamoyladenylate synthase"/>
    <property type="evidence" value="ECO:0007669"/>
    <property type="project" value="UniProtKB-EC"/>
</dbReference>
<evidence type="ECO:0000256" key="5">
    <source>
        <dbReference type="ARBA" id="ARBA00022490"/>
    </source>
</evidence>
<dbReference type="InterPro" id="IPR017945">
    <property type="entry name" value="DHBP_synth_RibB-like_a/b_dom"/>
</dbReference>
<evidence type="ECO:0000256" key="3">
    <source>
        <dbReference type="ARBA" id="ARBA00012584"/>
    </source>
</evidence>
<dbReference type="PROSITE" id="PS51163">
    <property type="entry name" value="YRDC"/>
    <property type="match status" value="1"/>
</dbReference>
<dbReference type="SUPFAM" id="SSF55821">
    <property type="entry name" value="YrdC/RibB"/>
    <property type="match status" value="1"/>
</dbReference>
<accession>A0A0N1H2N7</accession>
<dbReference type="AlphaFoldDB" id="A0A0N1H2N7"/>
<dbReference type="PANTHER" id="PTHR17490">
    <property type="entry name" value="SUA5"/>
    <property type="match status" value="1"/>
</dbReference>
<keyword evidence="8" id="KW-0548">Nucleotidyltransferase</keyword>
<evidence type="ECO:0000313" key="15">
    <source>
        <dbReference type="EMBL" id="KPI34433.1"/>
    </source>
</evidence>
<keyword evidence="10" id="KW-0067">ATP-binding</keyword>
<dbReference type="GO" id="GO:0008033">
    <property type="term" value="P:tRNA processing"/>
    <property type="evidence" value="ECO:0007669"/>
    <property type="project" value="UniProtKB-KW"/>
</dbReference>
<comment type="caution">
    <text evidence="15">The sequence shown here is derived from an EMBL/GenBank/DDBJ whole genome shotgun (WGS) entry which is preliminary data.</text>
</comment>
<dbReference type="EMBL" id="LFJN01000060">
    <property type="protein sequence ID" value="KPI34433.1"/>
    <property type="molecule type" value="Genomic_DNA"/>
</dbReference>
<dbReference type="NCBIfam" id="TIGR00057">
    <property type="entry name" value="L-threonylcarbamoyladenylate synthase"/>
    <property type="match status" value="1"/>
</dbReference>
<evidence type="ECO:0000256" key="6">
    <source>
        <dbReference type="ARBA" id="ARBA00022679"/>
    </source>
</evidence>
<dbReference type="VEuPathDB" id="FungiDB:AB675_1394"/>
<evidence type="ECO:0000259" key="14">
    <source>
        <dbReference type="PROSITE" id="PS51163"/>
    </source>
</evidence>
<feature type="domain" description="YrdC-like" evidence="14">
    <location>
        <begin position="56"/>
        <end position="247"/>
    </location>
</feature>
<evidence type="ECO:0000256" key="1">
    <source>
        <dbReference type="ARBA" id="ARBA00004496"/>
    </source>
</evidence>
<feature type="compositionally biased region" description="Polar residues" evidence="13">
    <location>
        <begin position="271"/>
        <end position="292"/>
    </location>
</feature>
<dbReference type="Gene3D" id="3.40.50.11030">
    <property type="entry name" value="Threonylcarbamoyl-AMP synthase, C-terminal domain"/>
    <property type="match status" value="1"/>
</dbReference>
<dbReference type="InterPro" id="IPR050156">
    <property type="entry name" value="TC-AMP_synthase_SUA5"/>
</dbReference>
<feature type="region of interest" description="Disordered" evidence="13">
    <location>
        <begin position="270"/>
        <end position="301"/>
    </location>
</feature>
<evidence type="ECO:0000256" key="12">
    <source>
        <dbReference type="ARBA" id="ARBA00048366"/>
    </source>
</evidence>
<evidence type="ECO:0000256" key="4">
    <source>
        <dbReference type="ARBA" id="ARBA00015492"/>
    </source>
</evidence>
<dbReference type="GO" id="GO:0000049">
    <property type="term" value="F:tRNA binding"/>
    <property type="evidence" value="ECO:0007669"/>
    <property type="project" value="TreeGrafter"/>
</dbReference>
<dbReference type="GO" id="GO:0005737">
    <property type="term" value="C:cytoplasm"/>
    <property type="evidence" value="ECO:0007669"/>
    <property type="project" value="UniProtKB-SubCell"/>
</dbReference>
<dbReference type="RefSeq" id="XP_017994396.1">
    <property type="nucleotide sequence ID" value="XM_018141280.1"/>
</dbReference>
<keyword evidence="5" id="KW-0963">Cytoplasm</keyword>
<evidence type="ECO:0000256" key="10">
    <source>
        <dbReference type="ARBA" id="ARBA00022840"/>
    </source>
</evidence>
<dbReference type="EC" id="2.7.7.87" evidence="3"/>
<dbReference type="STRING" id="1664694.A0A0N1H2N7"/>
<dbReference type="InterPro" id="IPR038385">
    <property type="entry name" value="Sua5/YwlC_C"/>
</dbReference>
<evidence type="ECO:0000313" key="16">
    <source>
        <dbReference type="Proteomes" id="UP000038010"/>
    </source>
</evidence>
<keyword evidence="6" id="KW-0808">Transferase</keyword>
<evidence type="ECO:0000256" key="8">
    <source>
        <dbReference type="ARBA" id="ARBA00022695"/>
    </source>
</evidence>